<dbReference type="Pfam" id="PF23559">
    <property type="entry name" value="WHD_DRP"/>
    <property type="match status" value="1"/>
</dbReference>
<dbReference type="Pfam" id="PF23598">
    <property type="entry name" value="LRR_14"/>
    <property type="match status" value="1"/>
</dbReference>
<dbReference type="InterPro" id="IPR002182">
    <property type="entry name" value="NB-ARC"/>
</dbReference>
<dbReference type="InterPro" id="IPR036388">
    <property type="entry name" value="WH-like_DNA-bd_sf"/>
</dbReference>
<evidence type="ECO:0000256" key="10">
    <source>
        <dbReference type="ARBA" id="ARBA00022840"/>
    </source>
</evidence>
<evidence type="ECO:0000259" key="11">
    <source>
        <dbReference type="Pfam" id="PF00931"/>
    </source>
</evidence>
<comment type="similarity">
    <text evidence="3">Belongs to the disease resistance NB-LRR family.</text>
</comment>
<sequence length="868" mass="100384">MAYAAVISLLQITKKILNSDQFSDIFYPKSQIQYLHDKAFSLKVFLEERSEFSSESRNHDLEGQIRDAIHKAEDIIESNISEYFISTEEESYNNISIFVQDLQRVTQQIDSLAEKSLQKLDRRESSSRPSVLSRRVLPRESLIVGRDRDLCQLKDRLLMNSDSRLEVVPIVGDPGIGKTTLAKSIYSDPLIVSHFKARAWVTLSLEYSRREVLIDLLRSMRKLFDETHQRTDQQLAKYLYNYLKSRRYLVVLEDVCDVKAFNDLKELFPDYNNGSRIMLTTRDMDVARFVCAIGCRPHNMRYLSECDTWELLCRIVFNDEWCPRELVEIGRRITEVCLGVPLAVVTIAWLLSTKRITDWEKIYHSINHYPRNDELIDSVVSLSYDHLPPYLKACLLYMGIFPQKYEIPVSKLVKLWIAEGFLELIGFDTLEEMAEECLWQLVDKNLVSVCQQSSSGGIKSCKILYAFRDFFMRKVQDEKFFHVINKSTNGFLENTYGHRRLFIHKSIRFSIKDVSEYNIVASVSTARSFIYSGPDHEYPLTAWLDFKLLRVLDAHKIRFYKFPLEILKLVQLRYLAFSYNGEIPASICKLQNLQFLIVLQYLSIKICGAPLYLPMEIWNMKELRHLQVMGSDLPNPDGMDNTDLFLENLLTLLDVGAQSCTPGVLKRIPNLKKLGIQVELLSVDKSYSFLSHLLVLQRLESLKCIIMQPDLGSQVVSSAPAFPPSLRKLTLSGCGFPWEIMSIIAALPNLEVLKLRSYAFKGPEWEMKEDEFTGLKFLLLEDMDIKHWVGDYTNFPQMTHLIIRHCYKLREIPCGFGEIAKLEMIEVVQCSPTVVISAEEIEEKQRSMGNYGIEVQVHSSLDDEDFDL</sequence>
<keyword evidence="6" id="KW-0381">Hypersensitive response</keyword>
<dbReference type="InterPro" id="IPR058922">
    <property type="entry name" value="WHD_DRP"/>
</dbReference>
<dbReference type="GO" id="GO:0009626">
    <property type="term" value="P:plant-type hypersensitive response"/>
    <property type="evidence" value="ECO:0007669"/>
    <property type="project" value="UniProtKB-KW"/>
</dbReference>
<evidence type="ECO:0000256" key="6">
    <source>
        <dbReference type="ARBA" id="ARBA00022667"/>
    </source>
</evidence>
<feature type="domain" description="NB-ARC" evidence="11">
    <location>
        <begin position="149"/>
        <end position="320"/>
    </location>
</feature>
<dbReference type="InterPro" id="IPR042197">
    <property type="entry name" value="Apaf_helical"/>
</dbReference>
<dbReference type="EMBL" id="WHWC01000272">
    <property type="protein sequence ID" value="KAG8362820.1"/>
    <property type="molecule type" value="Genomic_DNA"/>
</dbReference>
<dbReference type="Gene3D" id="1.10.8.430">
    <property type="entry name" value="Helical domain of apoptotic protease-activating factors"/>
    <property type="match status" value="1"/>
</dbReference>
<dbReference type="GO" id="GO:0043531">
    <property type="term" value="F:ADP binding"/>
    <property type="evidence" value="ECO:0007669"/>
    <property type="project" value="InterPro"/>
</dbReference>
<dbReference type="PANTHER" id="PTHR23155:SF1152">
    <property type="entry name" value="AAA+ ATPASE DOMAIN-CONTAINING PROTEIN"/>
    <property type="match status" value="1"/>
</dbReference>
<name>A0AAV6W747_9LAMI</name>
<comment type="caution">
    <text evidence="14">The sequence shown here is derived from an EMBL/GenBank/DDBJ whole genome shotgun (WGS) entry which is preliminary data.</text>
</comment>
<dbReference type="PRINTS" id="PR00364">
    <property type="entry name" value="DISEASERSIST"/>
</dbReference>
<keyword evidence="7" id="KW-0677">Repeat</keyword>
<keyword evidence="4" id="KW-0963">Cytoplasm</keyword>
<dbReference type="Pfam" id="PF00931">
    <property type="entry name" value="NB-ARC"/>
    <property type="match status" value="1"/>
</dbReference>
<dbReference type="GO" id="GO:0005524">
    <property type="term" value="F:ATP binding"/>
    <property type="evidence" value="ECO:0007669"/>
    <property type="project" value="UniProtKB-KW"/>
</dbReference>
<evidence type="ECO:0000313" key="14">
    <source>
        <dbReference type="EMBL" id="KAG8362820.1"/>
    </source>
</evidence>
<dbReference type="Gene3D" id="3.80.10.10">
    <property type="entry name" value="Ribonuclease Inhibitor"/>
    <property type="match status" value="1"/>
</dbReference>
<dbReference type="GO" id="GO:0051607">
    <property type="term" value="P:defense response to virus"/>
    <property type="evidence" value="ECO:0007669"/>
    <property type="project" value="UniProtKB-ARBA"/>
</dbReference>
<comment type="function">
    <text evidence="1">Confers resistance to late blight (Phytophthora infestans) races carrying the avirulence gene Avr1. Resistance proteins guard the plant against pathogens that contain an appropriate avirulence protein via an indirect interaction with this avirulence protein. That triggers a defense system including the hypersensitive response, which restricts the pathogen growth.</text>
</comment>
<protein>
    <recommendedName>
        <fullName evidence="16">NB-ARC domain-containing protein</fullName>
    </recommendedName>
</protein>
<organism evidence="14 15">
    <name type="scientific">Buddleja alternifolia</name>
    <dbReference type="NCBI Taxonomy" id="168488"/>
    <lineage>
        <taxon>Eukaryota</taxon>
        <taxon>Viridiplantae</taxon>
        <taxon>Streptophyta</taxon>
        <taxon>Embryophyta</taxon>
        <taxon>Tracheophyta</taxon>
        <taxon>Spermatophyta</taxon>
        <taxon>Magnoliopsida</taxon>
        <taxon>eudicotyledons</taxon>
        <taxon>Gunneridae</taxon>
        <taxon>Pentapetalae</taxon>
        <taxon>asterids</taxon>
        <taxon>lamiids</taxon>
        <taxon>Lamiales</taxon>
        <taxon>Scrophulariaceae</taxon>
        <taxon>Buddlejeae</taxon>
        <taxon>Buddleja</taxon>
    </lineage>
</organism>
<accession>A0AAV6W747</accession>
<evidence type="ECO:0000256" key="3">
    <source>
        <dbReference type="ARBA" id="ARBA00008894"/>
    </source>
</evidence>
<proteinExistence type="inferred from homology"/>
<dbReference type="SUPFAM" id="SSF52540">
    <property type="entry name" value="P-loop containing nucleoside triphosphate hydrolases"/>
    <property type="match status" value="1"/>
</dbReference>
<dbReference type="Proteomes" id="UP000826271">
    <property type="component" value="Unassembled WGS sequence"/>
</dbReference>
<reference evidence="14" key="1">
    <citation type="submission" date="2019-10" db="EMBL/GenBank/DDBJ databases">
        <authorList>
            <person name="Zhang R."/>
            <person name="Pan Y."/>
            <person name="Wang J."/>
            <person name="Ma R."/>
            <person name="Yu S."/>
        </authorList>
    </citation>
    <scope>NUCLEOTIDE SEQUENCE</scope>
    <source>
        <strain evidence="14">LA-IB0</strain>
        <tissue evidence="14">Leaf</tissue>
    </source>
</reference>
<dbReference type="Gene3D" id="1.10.10.10">
    <property type="entry name" value="Winged helix-like DNA-binding domain superfamily/Winged helix DNA-binding domain"/>
    <property type="match status" value="1"/>
</dbReference>
<dbReference type="FunFam" id="1.10.10.10:FF:000322">
    <property type="entry name" value="Probable disease resistance protein At1g63360"/>
    <property type="match status" value="1"/>
</dbReference>
<dbReference type="GO" id="GO:0005737">
    <property type="term" value="C:cytoplasm"/>
    <property type="evidence" value="ECO:0007669"/>
    <property type="project" value="UniProtKB-SubCell"/>
</dbReference>
<evidence type="ECO:0000256" key="8">
    <source>
        <dbReference type="ARBA" id="ARBA00022741"/>
    </source>
</evidence>
<feature type="domain" description="Disease resistance R13L4/SHOC-2-like LRR" evidence="13">
    <location>
        <begin position="526"/>
        <end position="754"/>
    </location>
</feature>
<feature type="domain" description="Disease resistance protein winged helix" evidence="12">
    <location>
        <begin position="400"/>
        <end position="470"/>
    </location>
</feature>
<evidence type="ECO:0008006" key="16">
    <source>
        <dbReference type="Google" id="ProtNLM"/>
    </source>
</evidence>
<dbReference type="InterPro" id="IPR044974">
    <property type="entry name" value="Disease_R_plants"/>
</dbReference>
<evidence type="ECO:0000256" key="5">
    <source>
        <dbReference type="ARBA" id="ARBA00022614"/>
    </source>
</evidence>
<comment type="subcellular location">
    <subcellularLocation>
        <location evidence="2">Cytoplasm</location>
    </subcellularLocation>
</comment>
<evidence type="ECO:0000256" key="1">
    <source>
        <dbReference type="ARBA" id="ARBA00002074"/>
    </source>
</evidence>
<dbReference type="FunFam" id="3.40.50.300:FF:001091">
    <property type="entry name" value="Probable disease resistance protein At1g61300"/>
    <property type="match status" value="1"/>
</dbReference>
<keyword evidence="8" id="KW-0547">Nucleotide-binding</keyword>
<dbReference type="SUPFAM" id="SSF52058">
    <property type="entry name" value="L domain-like"/>
    <property type="match status" value="1"/>
</dbReference>
<keyword evidence="9" id="KW-0611">Plant defense</keyword>
<dbReference type="InterPro" id="IPR027417">
    <property type="entry name" value="P-loop_NTPase"/>
</dbReference>
<evidence type="ECO:0000256" key="4">
    <source>
        <dbReference type="ARBA" id="ARBA00022490"/>
    </source>
</evidence>
<dbReference type="Gene3D" id="1.20.5.4130">
    <property type="match status" value="1"/>
</dbReference>
<keyword evidence="15" id="KW-1185">Reference proteome</keyword>
<dbReference type="AlphaFoldDB" id="A0AAV6W747"/>
<dbReference type="Gene3D" id="3.40.50.300">
    <property type="entry name" value="P-loop containing nucleotide triphosphate hydrolases"/>
    <property type="match status" value="1"/>
</dbReference>
<keyword evidence="5" id="KW-0433">Leucine-rich repeat</keyword>
<evidence type="ECO:0000259" key="12">
    <source>
        <dbReference type="Pfam" id="PF23559"/>
    </source>
</evidence>
<gene>
    <name evidence="14" type="ORF">BUALT_BualtUnG0034100</name>
</gene>
<dbReference type="PANTHER" id="PTHR23155">
    <property type="entry name" value="DISEASE RESISTANCE PROTEIN RP"/>
    <property type="match status" value="1"/>
</dbReference>
<evidence type="ECO:0000256" key="7">
    <source>
        <dbReference type="ARBA" id="ARBA00022737"/>
    </source>
</evidence>
<dbReference type="InterPro" id="IPR032675">
    <property type="entry name" value="LRR_dom_sf"/>
</dbReference>
<evidence type="ECO:0000256" key="2">
    <source>
        <dbReference type="ARBA" id="ARBA00004496"/>
    </source>
</evidence>
<evidence type="ECO:0000313" key="15">
    <source>
        <dbReference type="Proteomes" id="UP000826271"/>
    </source>
</evidence>
<evidence type="ECO:0000259" key="13">
    <source>
        <dbReference type="Pfam" id="PF23598"/>
    </source>
</evidence>
<dbReference type="InterPro" id="IPR055414">
    <property type="entry name" value="LRR_R13L4/SHOC2-like"/>
</dbReference>
<keyword evidence="10" id="KW-0067">ATP-binding</keyword>
<evidence type="ECO:0000256" key="9">
    <source>
        <dbReference type="ARBA" id="ARBA00022821"/>
    </source>
</evidence>